<dbReference type="GO" id="GO:0003677">
    <property type="term" value="F:DNA binding"/>
    <property type="evidence" value="ECO:0007669"/>
    <property type="project" value="UniProtKB-KW"/>
</dbReference>
<proteinExistence type="predicted"/>
<dbReference type="EMBL" id="JAQONE010000017">
    <property type="protein sequence ID" value="MDC2829542.1"/>
    <property type="molecule type" value="Genomic_DNA"/>
</dbReference>
<name>A0AAJ1M8R2_LIMMU</name>
<gene>
    <name evidence="3" type="ORF">PO250_04365</name>
</gene>
<dbReference type="RefSeq" id="WP_272225532.1">
    <property type="nucleotide sequence ID" value="NZ_JAQONA010000014.1"/>
</dbReference>
<evidence type="ECO:0000259" key="2">
    <source>
        <dbReference type="Pfam" id="PF07282"/>
    </source>
</evidence>
<keyword evidence="1" id="KW-0238">DNA-binding</keyword>
<dbReference type="AlphaFoldDB" id="A0AAJ1M8R2"/>
<reference evidence="3" key="1">
    <citation type="submission" date="2023-01" db="EMBL/GenBank/DDBJ databases">
        <title>Genome analysis of 13 Lactobacillus isolated from gut of wild boar.</title>
        <authorList>
            <person name="Papp P."/>
            <person name="Libisch B."/>
            <person name="Nagy T."/>
            <person name="Olasz F."/>
        </authorList>
    </citation>
    <scope>NUCLEOTIDE SEQUENCE</scope>
    <source>
        <strain evidence="3">F146</strain>
    </source>
</reference>
<feature type="non-terminal residue" evidence="3">
    <location>
        <position position="1"/>
    </location>
</feature>
<accession>A0AAJ1M8R2</accession>
<feature type="domain" description="Cas12f1-like TNB" evidence="2">
    <location>
        <begin position="5"/>
        <end position="27"/>
    </location>
</feature>
<sequence>LTLADRKWTCPQCHTHHIRDYNAALNILEKGLQKQQKA</sequence>
<evidence type="ECO:0000256" key="1">
    <source>
        <dbReference type="ARBA" id="ARBA00023125"/>
    </source>
</evidence>
<organism evidence="3 4">
    <name type="scientific">Limosilactobacillus mucosae</name>
    <name type="common">Lactobacillus mucosae</name>
    <dbReference type="NCBI Taxonomy" id="97478"/>
    <lineage>
        <taxon>Bacteria</taxon>
        <taxon>Bacillati</taxon>
        <taxon>Bacillota</taxon>
        <taxon>Bacilli</taxon>
        <taxon>Lactobacillales</taxon>
        <taxon>Lactobacillaceae</taxon>
        <taxon>Limosilactobacillus</taxon>
    </lineage>
</organism>
<protein>
    <submittedName>
        <fullName evidence="3">Zinc ribbon domain-containing protein</fullName>
    </submittedName>
</protein>
<comment type="caution">
    <text evidence="3">The sequence shown here is derived from an EMBL/GenBank/DDBJ whole genome shotgun (WGS) entry which is preliminary data.</text>
</comment>
<evidence type="ECO:0000313" key="3">
    <source>
        <dbReference type="EMBL" id="MDC2829542.1"/>
    </source>
</evidence>
<evidence type="ECO:0000313" key="4">
    <source>
        <dbReference type="Proteomes" id="UP001220670"/>
    </source>
</evidence>
<dbReference type="Pfam" id="PF07282">
    <property type="entry name" value="Cas12f1-like_TNB"/>
    <property type="match status" value="1"/>
</dbReference>
<dbReference type="InterPro" id="IPR010095">
    <property type="entry name" value="Cas12f1-like_TNB"/>
</dbReference>
<dbReference type="Proteomes" id="UP001220670">
    <property type="component" value="Unassembled WGS sequence"/>
</dbReference>